<feature type="region of interest" description="Disordered" evidence="1">
    <location>
        <begin position="1"/>
        <end position="65"/>
    </location>
</feature>
<dbReference type="AlphaFoldDB" id="A0A0A1UHJ5"/>
<gene>
    <name evidence="2" type="ORF">RSOL_236910</name>
</gene>
<accession>A0A0A1UHJ5</accession>
<organism evidence="2 3">
    <name type="scientific">Rhizoctonia solani AG-3 Rhs1AP</name>
    <dbReference type="NCBI Taxonomy" id="1086054"/>
    <lineage>
        <taxon>Eukaryota</taxon>
        <taxon>Fungi</taxon>
        <taxon>Dikarya</taxon>
        <taxon>Basidiomycota</taxon>
        <taxon>Agaricomycotina</taxon>
        <taxon>Agaricomycetes</taxon>
        <taxon>Cantharellales</taxon>
        <taxon>Ceratobasidiaceae</taxon>
        <taxon>Rhizoctonia</taxon>
    </lineage>
</organism>
<comment type="caution">
    <text evidence="2">The sequence shown here is derived from an EMBL/GenBank/DDBJ whole genome shotgun (WGS) entry which is preliminary data.</text>
</comment>
<evidence type="ECO:0000256" key="1">
    <source>
        <dbReference type="SAM" id="MobiDB-lite"/>
    </source>
</evidence>
<dbReference type="EMBL" id="JATN01000321">
    <property type="protein sequence ID" value="EUC58192.1"/>
    <property type="molecule type" value="Genomic_DNA"/>
</dbReference>
<evidence type="ECO:0000313" key="3">
    <source>
        <dbReference type="Proteomes" id="UP000030108"/>
    </source>
</evidence>
<feature type="non-terminal residue" evidence="2">
    <location>
        <position position="273"/>
    </location>
</feature>
<sequence>MQRRGTRVLRPVRNPDGTERTLPTRENNCHSIDESDESGDYEPTVSSPSLSLGDPIGSGSQSHQLDLDSDLDFLNARQRAMLMRNNHGVQTPPSPTPIFRDMGSYMSEFTAQPTPSSTEITPHGHSGHLLSTFTATAQQMFVPELSPELQTELPEENVDHDIQLEESFETLDDILDRKFGVQKDIFLSVGHSVTSSGHHAILGARLLNQVAQHYGLGTNNLISGESRLPRHDTMKRILESLEGEEADRGVRKLVELDRAAILGRKSSGALTDS</sequence>
<feature type="compositionally biased region" description="Basic and acidic residues" evidence="1">
    <location>
        <begin position="16"/>
        <end position="33"/>
    </location>
</feature>
<reference evidence="3" key="1">
    <citation type="journal article" date="2014" name="Genome Announc.">
        <title>Draft genome sequence of the plant-pathogenic soil fungus Rhizoctonia solani anastomosis group 3 strain Rhs1AP.</title>
        <authorList>
            <person name="Cubeta M.A."/>
            <person name="Thomas E."/>
            <person name="Dean R.A."/>
            <person name="Jabaji S."/>
            <person name="Neate S.M."/>
            <person name="Tavantzis S."/>
            <person name="Toda T."/>
            <person name="Vilgalys R."/>
            <person name="Bharathan N."/>
            <person name="Fedorova-Abrams N."/>
            <person name="Pakala S.B."/>
            <person name="Pakala S.M."/>
            <person name="Zafar N."/>
            <person name="Joardar V."/>
            <person name="Losada L."/>
            <person name="Nierman W.C."/>
        </authorList>
    </citation>
    <scope>NUCLEOTIDE SEQUENCE [LARGE SCALE GENOMIC DNA]</scope>
    <source>
        <strain evidence="3">AG-3</strain>
    </source>
</reference>
<protein>
    <submittedName>
        <fullName evidence="2">Uncharacterized protein</fullName>
    </submittedName>
</protein>
<proteinExistence type="predicted"/>
<dbReference type="Proteomes" id="UP000030108">
    <property type="component" value="Unassembled WGS sequence"/>
</dbReference>
<name>A0A0A1UHJ5_9AGAM</name>
<evidence type="ECO:0000313" key="2">
    <source>
        <dbReference type="EMBL" id="EUC58192.1"/>
    </source>
</evidence>